<comment type="caution">
    <text evidence="1">The sequence shown here is derived from an EMBL/GenBank/DDBJ whole genome shotgun (WGS) entry which is preliminary data.</text>
</comment>
<organism evidence="1 2">
    <name type="scientific">Smallanthus sonchifolius</name>
    <dbReference type="NCBI Taxonomy" id="185202"/>
    <lineage>
        <taxon>Eukaryota</taxon>
        <taxon>Viridiplantae</taxon>
        <taxon>Streptophyta</taxon>
        <taxon>Embryophyta</taxon>
        <taxon>Tracheophyta</taxon>
        <taxon>Spermatophyta</taxon>
        <taxon>Magnoliopsida</taxon>
        <taxon>eudicotyledons</taxon>
        <taxon>Gunneridae</taxon>
        <taxon>Pentapetalae</taxon>
        <taxon>asterids</taxon>
        <taxon>campanulids</taxon>
        <taxon>Asterales</taxon>
        <taxon>Asteraceae</taxon>
        <taxon>Asteroideae</taxon>
        <taxon>Heliantheae alliance</taxon>
        <taxon>Millerieae</taxon>
        <taxon>Smallanthus</taxon>
    </lineage>
</organism>
<reference evidence="2" key="1">
    <citation type="journal article" date="2022" name="Mol. Ecol. Resour.">
        <title>The genomes of chicory, endive, great burdock and yacon provide insights into Asteraceae palaeo-polyploidization history and plant inulin production.</title>
        <authorList>
            <person name="Fan W."/>
            <person name="Wang S."/>
            <person name="Wang H."/>
            <person name="Wang A."/>
            <person name="Jiang F."/>
            <person name="Liu H."/>
            <person name="Zhao H."/>
            <person name="Xu D."/>
            <person name="Zhang Y."/>
        </authorList>
    </citation>
    <scope>NUCLEOTIDE SEQUENCE [LARGE SCALE GENOMIC DNA]</scope>
    <source>
        <strain evidence="2">cv. Yunnan</strain>
    </source>
</reference>
<reference evidence="1 2" key="2">
    <citation type="journal article" date="2022" name="Mol. Ecol. Resour.">
        <title>The genomes of chicory, endive, great burdock and yacon provide insights into Asteraceae paleo-polyploidization history and plant inulin production.</title>
        <authorList>
            <person name="Fan W."/>
            <person name="Wang S."/>
            <person name="Wang H."/>
            <person name="Wang A."/>
            <person name="Jiang F."/>
            <person name="Liu H."/>
            <person name="Zhao H."/>
            <person name="Xu D."/>
            <person name="Zhang Y."/>
        </authorList>
    </citation>
    <scope>NUCLEOTIDE SEQUENCE [LARGE SCALE GENOMIC DNA]</scope>
    <source>
        <strain evidence="2">cv. Yunnan</strain>
        <tissue evidence="1">Leaves</tissue>
    </source>
</reference>
<sequence>MLFAQIDAVYAALDKLGYKDLRVQISETGWPSDGDEDEVGASPENAKKYNGKLLKIVKQKHGTPARPDYDLNIFVFALFNENLKPGPTSERNFGLFKPDGTPVYNLGFSGYSGGGNSGHNNTGAFAPPFMLPPGNPSYGYYTILVGGDTCLEETHWNGNQHNVVVGVGMDFNGLIVVINFLFIFILLYN</sequence>
<dbReference type="EMBL" id="CM042044">
    <property type="protein sequence ID" value="KAI3687410.1"/>
    <property type="molecule type" value="Genomic_DNA"/>
</dbReference>
<keyword evidence="2" id="KW-1185">Reference proteome</keyword>
<protein>
    <submittedName>
        <fullName evidence="1">Uncharacterized protein</fullName>
    </submittedName>
</protein>
<proteinExistence type="predicted"/>
<evidence type="ECO:0000313" key="2">
    <source>
        <dbReference type="Proteomes" id="UP001056120"/>
    </source>
</evidence>
<name>A0ACB8YPJ3_9ASTR</name>
<gene>
    <name evidence="1" type="ORF">L1987_81106</name>
</gene>
<evidence type="ECO:0000313" key="1">
    <source>
        <dbReference type="EMBL" id="KAI3687410.1"/>
    </source>
</evidence>
<dbReference type="Proteomes" id="UP001056120">
    <property type="component" value="Linkage Group LG27"/>
</dbReference>
<accession>A0ACB8YPJ3</accession>